<dbReference type="AlphaFoldDB" id="A0A5J4KM09"/>
<evidence type="ECO:0000313" key="4">
    <source>
        <dbReference type="Proteomes" id="UP000326912"/>
    </source>
</evidence>
<evidence type="ECO:0000256" key="1">
    <source>
        <dbReference type="SAM" id="MobiDB-lite"/>
    </source>
</evidence>
<evidence type="ECO:0000256" key="2">
    <source>
        <dbReference type="SAM" id="Phobius"/>
    </source>
</evidence>
<keyword evidence="4" id="KW-1185">Reference proteome</keyword>
<keyword evidence="2" id="KW-0812">Transmembrane</keyword>
<protein>
    <submittedName>
        <fullName evidence="3">Uncharacterized protein</fullName>
    </submittedName>
</protein>
<reference evidence="3 4" key="1">
    <citation type="submission" date="2019-10" db="EMBL/GenBank/DDBJ databases">
        <title>Dictyobacter vulcani sp. nov., within the class Ktedonobacteria, isolated from soil of volcanic Mt. Zao.</title>
        <authorList>
            <person name="Zheng Y."/>
            <person name="Wang C.M."/>
            <person name="Sakai Y."/>
            <person name="Abe K."/>
            <person name="Yokota A."/>
            <person name="Yabe S."/>
        </authorList>
    </citation>
    <scope>NUCLEOTIDE SEQUENCE [LARGE SCALE GENOMIC DNA]</scope>
    <source>
        <strain evidence="3 4">W12</strain>
    </source>
</reference>
<feature type="transmembrane region" description="Helical" evidence="2">
    <location>
        <begin position="12"/>
        <end position="36"/>
    </location>
</feature>
<dbReference type="RefSeq" id="WP_151756091.1">
    <property type="nucleotide sequence ID" value="NZ_BKZW01000001.1"/>
</dbReference>
<accession>A0A5J4KM09</accession>
<comment type="caution">
    <text evidence="3">The sequence shown here is derived from an EMBL/GenBank/DDBJ whole genome shotgun (WGS) entry which is preliminary data.</text>
</comment>
<gene>
    <name evidence="3" type="ORF">KDW_23240</name>
</gene>
<evidence type="ECO:0000313" key="3">
    <source>
        <dbReference type="EMBL" id="GER88162.1"/>
    </source>
</evidence>
<keyword evidence="2" id="KW-0472">Membrane</keyword>
<organism evidence="3 4">
    <name type="scientific">Dictyobacter vulcani</name>
    <dbReference type="NCBI Taxonomy" id="2607529"/>
    <lineage>
        <taxon>Bacteria</taxon>
        <taxon>Bacillati</taxon>
        <taxon>Chloroflexota</taxon>
        <taxon>Ktedonobacteria</taxon>
        <taxon>Ktedonobacterales</taxon>
        <taxon>Dictyobacteraceae</taxon>
        <taxon>Dictyobacter</taxon>
    </lineage>
</organism>
<keyword evidence="2" id="KW-1133">Transmembrane helix</keyword>
<proteinExistence type="predicted"/>
<feature type="transmembrane region" description="Helical" evidence="2">
    <location>
        <begin position="48"/>
        <end position="68"/>
    </location>
</feature>
<sequence length="106" mass="11697">MSSSQSDSVASAIAAYSAIVGIIMLLLIVVSVVIYWKIFSKAGYSGAMSLLMFVPIANIVALCILAFGEWPVLRELEMLRYQVRNQPGPQYPQNPSGPQYPQNPRY</sequence>
<name>A0A5J4KM09_9CHLR</name>
<dbReference type="Proteomes" id="UP000326912">
    <property type="component" value="Unassembled WGS sequence"/>
</dbReference>
<feature type="region of interest" description="Disordered" evidence="1">
    <location>
        <begin position="86"/>
        <end position="106"/>
    </location>
</feature>
<dbReference type="EMBL" id="BKZW01000001">
    <property type="protein sequence ID" value="GER88162.1"/>
    <property type="molecule type" value="Genomic_DNA"/>
</dbReference>